<sequence length="85" mass="9914">MLRNTTRTVICIGVVYSKLPFKPEFSDLDYADVDYRSYGPINYKAASIALLQKQQRALKLQQQQQQQLERRPQMYGVTDDSEELL</sequence>
<organism evidence="1 2">
    <name type="scientific">Habropoda laboriosa</name>
    <dbReference type="NCBI Taxonomy" id="597456"/>
    <lineage>
        <taxon>Eukaryota</taxon>
        <taxon>Metazoa</taxon>
        <taxon>Ecdysozoa</taxon>
        <taxon>Arthropoda</taxon>
        <taxon>Hexapoda</taxon>
        <taxon>Insecta</taxon>
        <taxon>Pterygota</taxon>
        <taxon>Neoptera</taxon>
        <taxon>Endopterygota</taxon>
        <taxon>Hymenoptera</taxon>
        <taxon>Apocrita</taxon>
        <taxon>Aculeata</taxon>
        <taxon>Apoidea</taxon>
        <taxon>Anthophila</taxon>
        <taxon>Apidae</taxon>
        <taxon>Habropoda</taxon>
    </lineage>
</organism>
<name>A0A0L7RFM1_9HYME</name>
<dbReference type="EMBL" id="KQ414605">
    <property type="protein sequence ID" value="KOC69624.1"/>
    <property type="molecule type" value="Genomic_DNA"/>
</dbReference>
<protein>
    <submittedName>
        <fullName evidence="1">Uncharacterized protein</fullName>
    </submittedName>
</protein>
<evidence type="ECO:0000313" key="2">
    <source>
        <dbReference type="Proteomes" id="UP000053825"/>
    </source>
</evidence>
<evidence type="ECO:0000313" key="1">
    <source>
        <dbReference type="EMBL" id="KOC69624.1"/>
    </source>
</evidence>
<proteinExistence type="predicted"/>
<accession>A0A0L7RFM1</accession>
<dbReference type="STRING" id="597456.A0A0L7RFM1"/>
<gene>
    <name evidence="1" type="ORF">WH47_10422</name>
</gene>
<dbReference type="AlphaFoldDB" id="A0A0L7RFM1"/>
<dbReference type="Proteomes" id="UP000053825">
    <property type="component" value="Unassembled WGS sequence"/>
</dbReference>
<reference evidence="1 2" key="1">
    <citation type="submission" date="2015-07" db="EMBL/GenBank/DDBJ databases">
        <title>The genome of Habropoda laboriosa.</title>
        <authorList>
            <person name="Pan H."/>
            <person name="Kapheim K."/>
        </authorList>
    </citation>
    <scope>NUCLEOTIDE SEQUENCE [LARGE SCALE GENOMIC DNA]</scope>
    <source>
        <strain evidence="1">0110345459</strain>
    </source>
</reference>
<keyword evidence="2" id="KW-1185">Reference proteome</keyword>